<evidence type="ECO:0000256" key="1">
    <source>
        <dbReference type="ARBA" id="ARBA00022490"/>
    </source>
</evidence>
<keyword evidence="2 7" id="KW-0698">rRNA processing</keyword>
<dbReference type="PANTHER" id="PTHR11727:SF7">
    <property type="entry name" value="DIMETHYLADENOSINE TRANSFERASE-RELATED"/>
    <property type="match status" value="1"/>
</dbReference>
<dbReference type="InterPro" id="IPR011530">
    <property type="entry name" value="rRNA_adenine_dimethylase"/>
</dbReference>
<dbReference type="InterPro" id="IPR023165">
    <property type="entry name" value="rRNA_Ade_diMease-like_C"/>
</dbReference>
<reference evidence="11 12" key="2">
    <citation type="submission" date="2017-07" db="EMBL/GenBank/DDBJ databases">
        <title>Candidatus Dactylopiibacterium carminicum, a nitrogen-fixing symbiont of the cochineal insect Dactylopius coccus and Dactylopius opuntiae (Hemiptera: Coccoidea: Dactylopiidae).</title>
        <authorList>
            <person name="Vera A."/>
        </authorList>
    </citation>
    <scope>NUCLEOTIDE SEQUENCE [LARGE SCALE GENOMIC DNA]</scope>
    <source>
        <strain evidence="11 12">NFDCM</strain>
    </source>
</reference>
<protein>
    <recommendedName>
        <fullName evidence="7">Ribosomal RNA small subunit methyltransferase A</fullName>
        <ecNumber evidence="7">2.1.1.182</ecNumber>
    </recommendedName>
    <alternativeName>
        <fullName evidence="7">16S rRNA (adenine(1518)-N(6)/adenine(1519)-N(6))-dimethyltransferase</fullName>
    </alternativeName>
    <alternativeName>
        <fullName evidence="7">16S rRNA dimethyladenosine transferase</fullName>
    </alternativeName>
    <alternativeName>
        <fullName evidence="7">16S rRNA dimethylase</fullName>
    </alternativeName>
    <alternativeName>
        <fullName evidence="7">S-adenosylmethionine-6-N', N'-adenosyl(rRNA) dimethyltransferase</fullName>
    </alternativeName>
</protein>
<keyword evidence="5 7" id="KW-0949">S-adenosyl-L-methionine</keyword>
<dbReference type="SMART" id="SM00650">
    <property type="entry name" value="rADc"/>
    <property type="match status" value="1"/>
</dbReference>
<evidence type="ECO:0000256" key="8">
    <source>
        <dbReference type="PROSITE-ProRule" id="PRU01026"/>
    </source>
</evidence>
<comment type="caution">
    <text evidence="11">The sequence shown here is derived from an EMBL/GenBank/DDBJ whole genome shotgun (WGS) entry which is preliminary data.</text>
</comment>
<feature type="binding site" evidence="7 8">
    <location>
        <position position="104"/>
    </location>
    <ligand>
        <name>S-adenosyl-L-methionine</name>
        <dbReference type="ChEBI" id="CHEBI:59789"/>
    </ligand>
</feature>
<dbReference type="PANTHER" id="PTHR11727">
    <property type="entry name" value="DIMETHYLADENOSINE TRANSFERASE"/>
    <property type="match status" value="1"/>
</dbReference>
<keyword evidence="13" id="KW-1185">Reference proteome</keyword>
<dbReference type="PROSITE" id="PS51689">
    <property type="entry name" value="SAM_RNA_A_N6_MT"/>
    <property type="match status" value="1"/>
</dbReference>
<dbReference type="GO" id="GO:0003723">
    <property type="term" value="F:RNA binding"/>
    <property type="evidence" value="ECO:0007669"/>
    <property type="project" value="UniProtKB-UniRule"/>
</dbReference>
<feature type="binding site" evidence="7 8">
    <location>
        <position position="62"/>
    </location>
    <ligand>
        <name>S-adenosyl-L-methionine</name>
        <dbReference type="ChEBI" id="CHEBI:59789"/>
    </ligand>
</feature>
<dbReference type="InterPro" id="IPR029063">
    <property type="entry name" value="SAM-dependent_MTases_sf"/>
</dbReference>
<evidence type="ECO:0000313" key="11">
    <source>
        <dbReference type="EMBL" id="PAS95388.1"/>
    </source>
</evidence>
<dbReference type="NCBIfam" id="TIGR00755">
    <property type="entry name" value="ksgA"/>
    <property type="match status" value="1"/>
</dbReference>
<dbReference type="EMBL" id="NMRN01000001">
    <property type="protein sequence ID" value="PAS95388.1"/>
    <property type="molecule type" value="Genomic_DNA"/>
</dbReference>
<evidence type="ECO:0000259" key="9">
    <source>
        <dbReference type="SMART" id="SM00650"/>
    </source>
</evidence>
<feature type="binding site" evidence="7 8">
    <location>
        <position position="86"/>
    </location>
    <ligand>
        <name>S-adenosyl-L-methionine</name>
        <dbReference type="ChEBI" id="CHEBI:59789"/>
    </ligand>
</feature>
<dbReference type="AlphaFoldDB" id="A0A272EZ29"/>
<dbReference type="Proteomes" id="UP000216107">
    <property type="component" value="Unassembled WGS sequence"/>
</dbReference>
<evidence type="ECO:0000313" key="10">
    <source>
        <dbReference type="EMBL" id="KAF7600889.1"/>
    </source>
</evidence>
<keyword evidence="1 7" id="KW-0963">Cytoplasm</keyword>
<feature type="binding site" evidence="7 8">
    <location>
        <position position="14"/>
    </location>
    <ligand>
        <name>S-adenosyl-L-methionine</name>
        <dbReference type="ChEBI" id="CHEBI:59789"/>
    </ligand>
</feature>
<evidence type="ECO:0000313" key="12">
    <source>
        <dbReference type="Proteomes" id="UP000216107"/>
    </source>
</evidence>
<dbReference type="GO" id="GO:0005829">
    <property type="term" value="C:cytosol"/>
    <property type="evidence" value="ECO:0007669"/>
    <property type="project" value="TreeGrafter"/>
</dbReference>
<keyword evidence="3 7" id="KW-0489">Methyltransferase</keyword>
<feature type="domain" description="Ribosomal RNA adenine methylase transferase N-terminal" evidence="9">
    <location>
        <begin position="21"/>
        <end position="189"/>
    </location>
</feature>
<sequence length="264" mass="29126">MPQGHIARKRFGQNFLSDANIIRKIVAAIAPRPGDLLVEIGPGLGALTEPLLAASEHLHVVEIDRDLIARLKEKHDPAHLTIHEGDALKFDFGTLGSPLRVVGNLPYNISTPILFHLAGYADQVRDMTFMLQKEVVDRMVAEPDTEAYGRLSVMLQYRFNMASLFDVPPGAFRPAPKVTSAIVYLQPKPAAECVCTDEALLGRIVTAAFGQRRKTLRNTLREWLKEEDFVALGIDPQARGETLGVADYVRMVSHLSSHTHSGAM</sequence>
<dbReference type="PROSITE" id="PS01131">
    <property type="entry name" value="RRNA_A_DIMETH"/>
    <property type="match status" value="1"/>
</dbReference>
<name>A0A272EZ29_9RHOO</name>
<accession>A0A272EZ29</accession>
<dbReference type="InterPro" id="IPR020596">
    <property type="entry name" value="rRNA_Ade_Mease_Trfase_CS"/>
</dbReference>
<comment type="subcellular location">
    <subcellularLocation>
        <location evidence="7">Cytoplasm</location>
    </subcellularLocation>
</comment>
<evidence type="ECO:0000256" key="5">
    <source>
        <dbReference type="ARBA" id="ARBA00022691"/>
    </source>
</evidence>
<comment type="function">
    <text evidence="7">Specifically dimethylates two adjacent adenosines (A1518 and A1519) in the loop of a conserved hairpin near the 3'-end of 16S rRNA in the 30S particle. May play a critical role in biogenesis of 30S subunits.</text>
</comment>
<evidence type="ECO:0000256" key="2">
    <source>
        <dbReference type="ARBA" id="ARBA00022552"/>
    </source>
</evidence>
<evidence type="ECO:0000256" key="4">
    <source>
        <dbReference type="ARBA" id="ARBA00022679"/>
    </source>
</evidence>
<evidence type="ECO:0000256" key="6">
    <source>
        <dbReference type="ARBA" id="ARBA00022884"/>
    </source>
</evidence>
<dbReference type="RefSeq" id="WP_095522999.1">
    <property type="nucleotide sequence ID" value="NZ_MDUX01000001.1"/>
</dbReference>
<dbReference type="GO" id="GO:0052908">
    <property type="term" value="F:16S rRNA (adenine(1518)-N(6)/adenine(1519)-N(6))-dimethyltransferase activity"/>
    <property type="evidence" value="ECO:0007669"/>
    <property type="project" value="UniProtKB-EC"/>
</dbReference>
<evidence type="ECO:0000256" key="7">
    <source>
        <dbReference type="HAMAP-Rule" id="MF_00607"/>
    </source>
</evidence>
<dbReference type="InterPro" id="IPR020598">
    <property type="entry name" value="rRNA_Ade_methylase_Trfase_N"/>
</dbReference>
<dbReference type="Gene3D" id="3.40.50.150">
    <property type="entry name" value="Vaccinia Virus protein VP39"/>
    <property type="match status" value="1"/>
</dbReference>
<keyword evidence="4 7" id="KW-0808">Transferase</keyword>
<evidence type="ECO:0000313" key="13">
    <source>
        <dbReference type="Proteomes" id="UP000623509"/>
    </source>
</evidence>
<dbReference type="Gene3D" id="1.10.8.100">
    <property type="entry name" value="Ribosomal RNA adenine dimethylase-like, domain 2"/>
    <property type="match status" value="1"/>
</dbReference>
<dbReference type="SUPFAM" id="SSF53335">
    <property type="entry name" value="S-adenosyl-L-methionine-dependent methyltransferases"/>
    <property type="match status" value="1"/>
</dbReference>
<reference evidence="10 13" key="1">
    <citation type="submission" date="2016-08" db="EMBL/GenBank/DDBJ databases">
        <title>Candidatus Dactylopiibacterium carminicum genome sequence.</title>
        <authorList>
            <person name="Ramirez-Puebla S.T."/>
            <person name="Ormeno-Orrillo E."/>
            <person name="Vera-Ponce De Leon A."/>
            <person name="Luis L."/>
            <person name="Sanchez-Flores A."/>
            <person name="Monica R."/>
            <person name="Martinez-Romero E."/>
        </authorList>
    </citation>
    <scope>NUCLEOTIDE SEQUENCE [LARGE SCALE GENOMIC DNA]</scope>
    <source>
        <strain evidence="10">END1</strain>
    </source>
</reference>
<dbReference type="EC" id="2.1.1.182" evidence="7"/>
<keyword evidence="6 7" id="KW-0694">RNA-binding</keyword>
<dbReference type="InterPro" id="IPR001737">
    <property type="entry name" value="KsgA/Erm"/>
</dbReference>
<comment type="catalytic activity">
    <reaction evidence="7">
        <text>adenosine(1518)/adenosine(1519) in 16S rRNA + 4 S-adenosyl-L-methionine = N(6)-dimethyladenosine(1518)/N(6)-dimethyladenosine(1519) in 16S rRNA + 4 S-adenosyl-L-homocysteine + 4 H(+)</text>
        <dbReference type="Rhea" id="RHEA:19609"/>
        <dbReference type="Rhea" id="RHEA-COMP:10232"/>
        <dbReference type="Rhea" id="RHEA-COMP:10233"/>
        <dbReference type="ChEBI" id="CHEBI:15378"/>
        <dbReference type="ChEBI" id="CHEBI:57856"/>
        <dbReference type="ChEBI" id="CHEBI:59789"/>
        <dbReference type="ChEBI" id="CHEBI:74411"/>
        <dbReference type="ChEBI" id="CHEBI:74493"/>
        <dbReference type="EC" id="2.1.1.182"/>
    </reaction>
</comment>
<dbReference type="HAMAP" id="MF_00607">
    <property type="entry name" value="16SrRNA_methyltr_A"/>
    <property type="match status" value="1"/>
</dbReference>
<dbReference type="FunFam" id="1.10.8.100:FF:000001">
    <property type="entry name" value="Ribosomal RNA small subunit methyltransferase A"/>
    <property type="match status" value="1"/>
</dbReference>
<proteinExistence type="inferred from homology"/>
<comment type="similarity">
    <text evidence="7">Belongs to the class I-like SAM-binding methyltransferase superfamily. rRNA adenine N(6)-methyltransferase family. RsmA subfamily.</text>
</comment>
<dbReference type="EMBL" id="MDUX01000001">
    <property type="protein sequence ID" value="KAF7600889.1"/>
    <property type="molecule type" value="Genomic_DNA"/>
</dbReference>
<dbReference type="OrthoDB" id="9814755at2"/>
<evidence type="ECO:0000256" key="3">
    <source>
        <dbReference type="ARBA" id="ARBA00022603"/>
    </source>
</evidence>
<gene>
    <name evidence="7" type="primary">rsmA</name>
    <name evidence="7" type="synonym">ksgA</name>
    <name evidence="10" type="ORF">BGI27_00660</name>
    <name evidence="11" type="ORF">CGU29_00695</name>
</gene>
<dbReference type="Proteomes" id="UP000623509">
    <property type="component" value="Unassembled WGS sequence"/>
</dbReference>
<feature type="binding site" evidence="7 8">
    <location>
        <position position="41"/>
    </location>
    <ligand>
        <name>S-adenosyl-L-methionine</name>
        <dbReference type="ChEBI" id="CHEBI:59789"/>
    </ligand>
</feature>
<feature type="binding site" evidence="7 8">
    <location>
        <position position="16"/>
    </location>
    <ligand>
        <name>S-adenosyl-L-methionine</name>
        <dbReference type="ChEBI" id="CHEBI:59789"/>
    </ligand>
</feature>
<dbReference type="Pfam" id="PF00398">
    <property type="entry name" value="RrnaAD"/>
    <property type="match status" value="1"/>
</dbReference>
<organism evidence="11 12">
    <name type="scientific">Candidatus Dactylopiibacterium carminicum</name>
    <dbReference type="NCBI Taxonomy" id="857335"/>
    <lineage>
        <taxon>Bacteria</taxon>
        <taxon>Pseudomonadati</taxon>
        <taxon>Pseudomonadota</taxon>
        <taxon>Betaproteobacteria</taxon>
        <taxon>Rhodocyclales</taxon>
        <taxon>Rhodocyclaceae</taxon>
        <taxon>Candidatus Dactylopiibacterium</taxon>
    </lineage>
</organism>